<dbReference type="InterPro" id="IPR015797">
    <property type="entry name" value="NUDIX_hydrolase-like_dom_sf"/>
</dbReference>
<evidence type="ECO:0000313" key="8">
    <source>
        <dbReference type="Proteomes" id="UP000463951"/>
    </source>
</evidence>
<dbReference type="Pfam" id="PF00293">
    <property type="entry name" value="NUDIX"/>
    <property type="match status" value="1"/>
</dbReference>
<dbReference type="InterPro" id="IPR020084">
    <property type="entry name" value="NUDIX_hydrolase_CS"/>
</dbReference>
<dbReference type="GO" id="GO:0046872">
    <property type="term" value="F:metal ion binding"/>
    <property type="evidence" value="ECO:0007669"/>
    <property type="project" value="UniProtKB-KW"/>
</dbReference>
<dbReference type="SUPFAM" id="SSF55811">
    <property type="entry name" value="Nudix"/>
    <property type="match status" value="1"/>
</dbReference>
<reference evidence="7 8" key="1">
    <citation type="journal article" date="2020" name="Int. J. Syst. Evol. Microbiol.">
        <title>Reclassification of Streptomyces castelarensis and Streptomyces sporoclivatus as later heterotypic synonyms of Streptomyces antimycoticus.</title>
        <authorList>
            <person name="Komaki H."/>
            <person name="Tamura T."/>
        </authorList>
    </citation>
    <scope>NUCLEOTIDE SEQUENCE [LARGE SCALE GENOMIC DNA]</scope>
    <source>
        <strain evidence="7 8">NBRC 100767</strain>
    </source>
</reference>
<dbReference type="GO" id="GO:0016818">
    <property type="term" value="F:hydrolase activity, acting on acid anhydrides, in phosphorus-containing anhydrides"/>
    <property type="evidence" value="ECO:0007669"/>
    <property type="project" value="TreeGrafter"/>
</dbReference>
<comment type="similarity">
    <text evidence="2">Belongs to the Nudix hydrolase family.</text>
</comment>
<dbReference type="EMBL" id="AP019620">
    <property type="protein sequence ID" value="BBJ44064.1"/>
    <property type="molecule type" value="Genomic_DNA"/>
</dbReference>
<dbReference type="PROSITE" id="PS51462">
    <property type="entry name" value="NUDIX"/>
    <property type="match status" value="1"/>
</dbReference>
<dbReference type="GO" id="GO:0005737">
    <property type="term" value="C:cytoplasm"/>
    <property type="evidence" value="ECO:0007669"/>
    <property type="project" value="TreeGrafter"/>
</dbReference>
<evidence type="ECO:0000259" key="6">
    <source>
        <dbReference type="PROSITE" id="PS51462"/>
    </source>
</evidence>
<name>A0A499UQ77_9ACTN</name>
<dbReference type="InterPro" id="IPR000086">
    <property type="entry name" value="NUDIX_hydrolase_dom"/>
</dbReference>
<keyword evidence="5" id="KW-0460">Magnesium</keyword>
<organism evidence="7 8">
    <name type="scientific">Streptomyces antimycoticus</name>
    <dbReference type="NCBI Taxonomy" id="68175"/>
    <lineage>
        <taxon>Bacteria</taxon>
        <taxon>Bacillati</taxon>
        <taxon>Actinomycetota</taxon>
        <taxon>Actinomycetes</taxon>
        <taxon>Kitasatosporales</taxon>
        <taxon>Streptomycetaceae</taxon>
        <taxon>Streptomyces</taxon>
        <taxon>Streptomyces violaceusniger group</taxon>
    </lineage>
</organism>
<evidence type="ECO:0000256" key="4">
    <source>
        <dbReference type="ARBA" id="ARBA00022801"/>
    </source>
</evidence>
<dbReference type="Gene3D" id="3.90.79.10">
    <property type="entry name" value="Nucleoside Triphosphate Pyrophosphohydrolase"/>
    <property type="match status" value="1"/>
</dbReference>
<dbReference type="PANTHER" id="PTHR43758:SF8">
    <property type="entry name" value="8-OXO-DGTP DIPHOSPHATASE YTKD-RELATED"/>
    <property type="match status" value="1"/>
</dbReference>
<accession>A0A499UQ77</accession>
<dbReference type="Proteomes" id="UP000463951">
    <property type="component" value="Chromosome"/>
</dbReference>
<dbReference type="AlphaFoldDB" id="A0A499UQ77"/>
<proteinExistence type="inferred from homology"/>
<dbReference type="PANTHER" id="PTHR43758">
    <property type="entry name" value="7,8-DIHYDRO-8-OXOGUANINE TRIPHOSPHATASE"/>
    <property type="match status" value="1"/>
</dbReference>
<protein>
    <recommendedName>
        <fullName evidence="6">Nudix hydrolase domain-containing protein</fullName>
    </recommendedName>
</protein>
<sequence length="159" mass="17081">MSDDIQDHGPVRDASVVVARDADGLVAVLSADFPRHGGEYLFLPGGRREAGETAEGCARRELREEAGVMAETWRSLGSYAMTLGSTARVHLFEARRLTVGPQELTPTEQDFKLLWWSMGDAIDAVGQGRFLLPAGPLALLLADRGPGASPSRTCDDGED</sequence>
<dbReference type="PROSITE" id="PS00893">
    <property type="entry name" value="NUDIX_BOX"/>
    <property type="match status" value="1"/>
</dbReference>
<evidence type="ECO:0000256" key="3">
    <source>
        <dbReference type="ARBA" id="ARBA00022723"/>
    </source>
</evidence>
<evidence type="ECO:0000313" key="7">
    <source>
        <dbReference type="EMBL" id="BBJ44064.1"/>
    </source>
</evidence>
<gene>
    <name evidence="7" type="ORF">SSPO_067820</name>
</gene>
<evidence type="ECO:0000256" key="1">
    <source>
        <dbReference type="ARBA" id="ARBA00001946"/>
    </source>
</evidence>
<evidence type="ECO:0000256" key="5">
    <source>
        <dbReference type="ARBA" id="ARBA00022842"/>
    </source>
</evidence>
<feature type="domain" description="Nudix hydrolase" evidence="6">
    <location>
        <begin position="10"/>
        <end position="145"/>
    </location>
</feature>
<comment type="cofactor">
    <cofactor evidence="1">
        <name>Mg(2+)</name>
        <dbReference type="ChEBI" id="CHEBI:18420"/>
    </cofactor>
</comment>
<keyword evidence="3" id="KW-0479">Metal-binding</keyword>
<evidence type="ECO:0000256" key="2">
    <source>
        <dbReference type="ARBA" id="ARBA00005582"/>
    </source>
</evidence>
<keyword evidence="4" id="KW-0378">Hydrolase</keyword>